<dbReference type="Gene3D" id="3.40.930.10">
    <property type="entry name" value="Mannitol-specific EII, Chain A"/>
    <property type="match status" value="1"/>
</dbReference>
<evidence type="ECO:0000256" key="3">
    <source>
        <dbReference type="ARBA" id="ARBA00023159"/>
    </source>
</evidence>
<reference evidence="7" key="2">
    <citation type="submission" date="2020-09" db="EMBL/GenBank/DDBJ databases">
        <authorList>
            <person name="Sun Q."/>
            <person name="Zhou Y."/>
        </authorList>
    </citation>
    <scope>NUCLEOTIDE SEQUENCE</scope>
    <source>
        <strain evidence="7">CGMCC 1.15454</strain>
    </source>
</reference>
<name>A0A9W5TXL0_9BACI</name>
<evidence type="ECO:0000256" key="1">
    <source>
        <dbReference type="ARBA" id="ARBA00022737"/>
    </source>
</evidence>
<dbReference type="GO" id="GO:0006355">
    <property type="term" value="P:regulation of DNA-templated transcription"/>
    <property type="evidence" value="ECO:0007669"/>
    <property type="project" value="InterPro"/>
</dbReference>
<dbReference type="Pfam" id="PF00874">
    <property type="entry name" value="PRD"/>
    <property type="match status" value="2"/>
</dbReference>
<dbReference type="PANTHER" id="PTHR30185:SF12">
    <property type="entry name" value="TRANSCRIPTIONAL REGULATOR MANR"/>
    <property type="match status" value="1"/>
</dbReference>
<evidence type="ECO:0000313" key="8">
    <source>
        <dbReference type="Proteomes" id="UP000621492"/>
    </source>
</evidence>
<keyword evidence="1" id="KW-0677">Repeat</keyword>
<dbReference type="RefSeq" id="WP_188724888.1">
    <property type="nucleotide sequence ID" value="NZ_BMJD01000009.1"/>
</dbReference>
<dbReference type="EMBL" id="BMJD01000009">
    <property type="protein sequence ID" value="GGB38911.1"/>
    <property type="molecule type" value="Genomic_DNA"/>
</dbReference>
<dbReference type="InterPro" id="IPR050661">
    <property type="entry name" value="BglG_antiterminators"/>
</dbReference>
<dbReference type="SUPFAM" id="SSF55804">
    <property type="entry name" value="Phoshotransferase/anion transport protein"/>
    <property type="match status" value="1"/>
</dbReference>
<dbReference type="CDD" id="cd00211">
    <property type="entry name" value="PTS_IIA_fru"/>
    <property type="match status" value="1"/>
</dbReference>
<dbReference type="InterPro" id="IPR011608">
    <property type="entry name" value="PRD"/>
</dbReference>
<dbReference type="InterPro" id="IPR036634">
    <property type="entry name" value="PRD_sf"/>
</dbReference>
<accession>A0A9W5TXL0</accession>
<evidence type="ECO:0000259" key="6">
    <source>
        <dbReference type="PROSITE" id="PS51372"/>
    </source>
</evidence>
<dbReference type="PROSITE" id="PS51372">
    <property type="entry name" value="PRD_2"/>
    <property type="match status" value="2"/>
</dbReference>
<dbReference type="InterPro" id="IPR007737">
    <property type="entry name" value="Mga_HTH"/>
</dbReference>
<gene>
    <name evidence="7" type="ORF">GCM10011409_15540</name>
</gene>
<dbReference type="PROSITE" id="PS51094">
    <property type="entry name" value="PTS_EIIA_TYPE_2"/>
    <property type="match status" value="1"/>
</dbReference>
<keyword evidence="4" id="KW-0804">Transcription</keyword>
<proteinExistence type="predicted"/>
<feature type="domain" description="PTS EIIA type-2" evidence="5">
    <location>
        <begin position="499"/>
        <end position="642"/>
    </location>
</feature>
<keyword evidence="3" id="KW-0010">Activator</keyword>
<evidence type="ECO:0000256" key="4">
    <source>
        <dbReference type="ARBA" id="ARBA00023163"/>
    </source>
</evidence>
<organism evidence="7 8">
    <name type="scientific">Lentibacillus populi</name>
    <dbReference type="NCBI Taxonomy" id="1827502"/>
    <lineage>
        <taxon>Bacteria</taxon>
        <taxon>Bacillati</taxon>
        <taxon>Bacillota</taxon>
        <taxon>Bacilli</taxon>
        <taxon>Bacillales</taxon>
        <taxon>Bacillaceae</taxon>
        <taxon>Lentibacillus</taxon>
    </lineage>
</organism>
<sequence length="643" mass="75020">MKEKTSERLINYLLHQSNWQTASVIAQNLQVTDRTIRKCVAEWNNKLDSNVIISSKHGYKLNIIAYQKALEGKNKNNYLPATKKDRVNYIINKLIKMKIKLNVYDLSEELFVSEETIRNDIKEIRKFLNKFDLKVSVKGDNFTIEGEEPDKRKAMRFLVFEESKNPVNLRRSIQAILKEIDINDLQKIITDTLLKHNFIINNYVMENILLHFAVTIQRIYENNIIQDNPRNQSVEKTSEYEITKEITGIIEKDYGINFSNDEIYNLTLPIIGKTTLSNYNTLTLEELKDYVGEPVITMVKSILEQVEKTYFIEMYDKEFVIKLIIHIHNLINRANFSDLSRNPLGEEIKTSYPLIYDISVFISSMIAEKAGIKINDDEISYIALHIGSYIDSKSSNNRIKCVVICPQYYDIHKDILNKLEENFNDSLSITMLVTELNQHIEQIQADLIISTTMITSEKTNHIIVVHPFITDQDIKNIREKIGLIKREQKMENMSRYLKKFFRPELFFRNISVDDKYEIIDFLSDNLVEKGYTNKSFTLEVKEREHMSSTVFNHGVAMPHSMKRNAIRTGISILIQEEPVQWDEKYVSIIVLIAVNKEDSHIFGDILENFINILSEEKNIGILSQSKDYDDFSENLLLLMESQD</sequence>
<dbReference type="PANTHER" id="PTHR30185">
    <property type="entry name" value="CRYPTIC BETA-GLUCOSIDE BGL OPERON ANTITERMINATOR"/>
    <property type="match status" value="1"/>
</dbReference>
<evidence type="ECO:0000259" key="5">
    <source>
        <dbReference type="PROSITE" id="PS51094"/>
    </source>
</evidence>
<dbReference type="SUPFAM" id="SSF63520">
    <property type="entry name" value="PTS-regulatory domain, PRD"/>
    <property type="match status" value="2"/>
</dbReference>
<dbReference type="Gene3D" id="1.10.1790.10">
    <property type="entry name" value="PRD domain"/>
    <property type="match status" value="2"/>
</dbReference>
<dbReference type="Pfam" id="PF00359">
    <property type="entry name" value="PTS_EIIA_2"/>
    <property type="match status" value="1"/>
</dbReference>
<dbReference type="Pfam" id="PF05043">
    <property type="entry name" value="Mga"/>
    <property type="match status" value="1"/>
</dbReference>
<protein>
    <submittedName>
        <fullName evidence="7">Transcriptional antiterminator</fullName>
    </submittedName>
</protein>
<evidence type="ECO:0000256" key="2">
    <source>
        <dbReference type="ARBA" id="ARBA00023015"/>
    </source>
</evidence>
<dbReference type="Gene3D" id="1.10.10.10">
    <property type="entry name" value="Winged helix-like DNA-binding domain superfamily/Winged helix DNA-binding domain"/>
    <property type="match status" value="2"/>
</dbReference>
<reference evidence="7" key="1">
    <citation type="journal article" date="2014" name="Int. J. Syst. Evol. Microbiol.">
        <title>Complete genome sequence of Corynebacterium casei LMG S-19264T (=DSM 44701T), isolated from a smear-ripened cheese.</title>
        <authorList>
            <consortium name="US DOE Joint Genome Institute (JGI-PGF)"/>
            <person name="Walter F."/>
            <person name="Albersmeier A."/>
            <person name="Kalinowski J."/>
            <person name="Ruckert C."/>
        </authorList>
    </citation>
    <scope>NUCLEOTIDE SEQUENCE</scope>
    <source>
        <strain evidence="7">CGMCC 1.15454</strain>
    </source>
</reference>
<dbReference type="InterPro" id="IPR036388">
    <property type="entry name" value="WH-like_DNA-bd_sf"/>
</dbReference>
<dbReference type="Proteomes" id="UP000621492">
    <property type="component" value="Unassembled WGS sequence"/>
</dbReference>
<keyword evidence="2" id="KW-0805">Transcription regulation</keyword>
<dbReference type="AlphaFoldDB" id="A0A9W5TXL0"/>
<dbReference type="InterPro" id="IPR002178">
    <property type="entry name" value="PTS_EIIA_type-2_dom"/>
</dbReference>
<keyword evidence="8" id="KW-1185">Reference proteome</keyword>
<comment type="caution">
    <text evidence="7">The sequence shown here is derived from an EMBL/GenBank/DDBJ whole genome shotgun (WGS) entry which is preliminary data.</text>
</comment>
<feature type="domain" description="PRD" evidence="6">
    <location>
        <begin position="290"/>
        <end position="396"/>
    </location>
</feature>
<dbReference type="InterPro" id="IPR016152">
    <property type="entry name" value="PTrfase/Anion_transptr"/>
</dbReference>
<evidence type="ECO:0000313" key="7">
    <source>
        <dbReference type="EMBL" id="GGB38911.1"/>
    </source>
</evidence>
<feature type="domain" description="PRD" evidence="6">
    <location>
        <begin position="176"/>
        <end position="280"/>
    </location>
</feature>